<comment type="similarity">
    <text evidence="2">Belongs to the COG8 family.</text>
</comment>
<evidence type="ECO:0000256" key="9">
    <source>
        <dbReference type="SAM" id="MobiDB-lite"/>
    </source>
</evidence>
<dbReference type="GO" id="GO:0006891">
    <property type="term" value="P:intra-Golgi vesicle-mediated transport"/>
    <property type="evidence" value="ECO:0007669"/>
    <property type="project" value="TreeGrafter"/>
</dbReference>
<dbReference type="PANTHER" id="PTHR21311:SF0">
    <property type="entry name" value="CONSERVED OLIGOMERIC GOLGI COMPLEX SUBUNIT 8"/>
    <property type="match status" value="1"/>
</dbReference>
<dbReference type="Proteomes" id="UP000663844">
    <property type="component" value="Unassembled WGS sequence"/>
</dbReference>
<evidence type="ECO:0000313" key="10">
    <source>
        <dbReference type="EMBL" id="CAF3680247.1"/>
    </source>
</evidence>
<reference evidence="10" key="1">
    <citation type="submission" date="2021-02" db="EMBL/GenBank/DDBJ databases">
        <authorList>
            <person name="Nowell W R."/>
        </authorList>
    </citation>
    <scope>NUCLEOTIDE SEQUENCE</scope>
</reference>
<evidence type="ECO:0000256" key="1">
    <source>
        <dbReference type="ARBA" id="ARBA00004395"/>
    </source>
</evidence>
<comment type="caution">
    <text evidence="10">The sequence shown here is derived from an EMBL/GenBank/DDBJ whole genome shotgun (WGS) entry which is preliminary data.</text>
</comment>
<evidence type="ECO:0000256" key="6">
    <source>
        <dbReference type="ARBA" id="ARBA00023034"/>
    </source>
</evidence>
<name>A0A818T925_9BILA</name>
<dbReference type="PANTHER" id="PTHR21311">
    <property type="entry name" value="CONSERVED OLIGOMERIC GOLGI COMPLEX COMPONENT 8"/>
    <property type="match status" value="1"/>
</dbReference>
<comment type="subcellular location">
    <subcellularLocation>
        <location evidence="1">Golgi apparatus membrane</location>
        <topology evidence="1">Peripheral membrane protein</topology>
    </subcellularLocation>
</comment>
<evidence type="ECO:0000256" key="7">
    <source>
        <dbReference type="ARBA" id="ARBA00023136"/>
    </source>
</evidence>
<evidence type="ECO:0000256" key="5">
    <source>
        <dbReference type="ARBA" id="ARBA00022927"/>
    </source>
</evidence>
<feature type="compositionally biased region" description="Polar residues" evidence="9">
    <location>
        <begin position="579"/>
        <end position="588"/>
    </location>
</feature>
<gene>
    <name evidence="10" type="ORF">OXD698_LOCUS10865</name>
</gene>
<evidence type="ECO:0000256" key="8">
    <source>
        <dbReference type="ARBA" id="ARBA00031347"/>
    </source>
</evidence>
<protein>
    <recommendedName>
        <fullName evidence="3">Conserved oligomeric Golgi complex subunit 8</fullName>
    </recommendedName>
    <alternativeName>
        <fullName evidence="8">Component of oligomeric Golgi complex 8</fullName>
    </alternativeName>
</protein>
<evidence type="ECO:0000256" key="4">
    <source>
        <dbReference type="ARBA" id="ARBA00022448"/>
    </source>
</evidence>
<feature type="compositionally biased region" description="Basic and acidic residues" evidence="9">
    <location>
        <begin position="607"/>
        <end position="622"/>
    </location>
</feature>
<dbReference type="GO" id="GO:0000139">
    <property type="term" value="C:Golgi membrane"/>
    <property type="evidence" value="ECO:0007669"/>
    <property type="project" value="UniProtKB-SubCell"/>
</dbReference>
<accession>A0A818T925</accession>
<keyword evidence="4" id="KW-0813">Transport</keyword>
<dbReference type="InterPro" id="IPR007255">
    <property type="entry name" value="COG8"/>
</dbReference>
<dbReference type="AlphaFoldDB" id="A0A818T925"/>
<evidence type="ECO:0000256" key="3">
    <source>
        <dbReference type="ARBA" id="ARBA00020983"/>
    </source>
</evidence>
<dbReference type="SUPFAM" id="SSF74788">
    <property type="entry name" value="Cullin repeat-like"/>
    <property type="match status" value="1"/>
</dbReference>
<evidence type="ECO:0000256" key="2">
    <source>
        <dbReference type="ARBA" id="ARBA00006419"/>
    </source>
</evidence>
<dbReference type="Pfam" id="PF04124">
    <property type="entry name" value="Dor1"/>
    <property type="match status" value="1"/>
</dbReference>
<keyword evidence="6" id="KW-0333">Golgi apparatus</keyword>
<dbReference type="GO" id="GO:0017119">
    <property type="term" value="C:Golgi transport complex"/>
    <property type="evidence" value="ECO:0007669"/>
    <property type="project" value="InterPro"/>
</dbReference>
<keyword evidence="7" id="KW-0472">Membrane</keyword>
<organism evidence="10 11">
    <name type="scientific">Adineta steineri</name>
    <dbReference type="NCBI Taxonomy" id="433720"/>
    <lineage>
        <taxon>Eukaryota</taxon>
        <taxon>Metazoa</taxon>
        <taxon>Spiralia</taxon>
        <taxon>Gnathifera</taxon>
        <taxon>Rotifera</taxon>
        <taxon>Eurotatoria</taxon>
        <taxon>Bdelloidea</taxon>
        <taxon>Adinetida</taxon>
        <taxon>Adinetidae</taxon>
        <taxon>Adineta</taxon>
    </lineage>
</organism>
<feature type="region of interest" description="Disordered" evidence="9">
    <location>
        <begin position="579"/>
        <end position="622"/>
    </location>
</feature>
<evidence type="ECO:0000313" key="11">
    <source>
        <dbReference type="Proteomes" id="UP000663844"/>
    </source>
</evidence>
<keyword evidence="5" id="KW-0653">Protein transport</keyword>
<dbReference type="GO" id="GO:0015031">
    <property type="term" value="P:protein transport"/>
    <property type="evidence" value="ECO:0007669"/>
    <property type="project" value="UniProtKB-KW"/>
</dbReference>
<dbReference type="InterPro" id="IPR016159">
    <property type="entry name" value="Cullin_repeat-like_dom_sf"/>
</dbReference>
<proteinExistence type="inferred from homology"/>
<dbReference type="EMBL" id="CAJOAZ010000594">
    <property type="protein sequence ID" value="CAF3680247.1"/>
    <property type="molecule type" value="Genomic_DNA"/>
</dbReference>
<sequence>MELDEQSLLQSLIKDSSDESIHSNDLTSYLPYLQTLFTYDTERLHRELEYLNDEKCSKSSQMLSLTFDNYSTFIQTAECSKDISNDFSTIEERLTIILKQLDEFSSCCQTFIRETEQTNHLRKQNMFTLQKYPQLLEILEIPQLMNTCVRNDYFDEALEIVTYCKRLERKFSLPLNKITSNTTLHIPIVTNIVNDVRLSLEYMLEQLINQLQTQIQLPACLRIMGFIRRMDIYNELELRLCFLQARTQFLHKRLNLIQQQYSSTNVSDYYEHASKYIDETRNILFDIVTQYRALFSDDDTTLYVTFNRNEFIKETNLFRSWLIYRLNEFLKVLQVDLQHCSGSQYQRLESLLGQVMYFGASFSRYGFDFRPLFIQFFSQTALTNFQSSLHEANHIFEQLLTSYTFDHYVQLPSTDSSTTSTNPFVPPIILVSYTPLAVYCNTLLTAFNDLRLCCPLSTVRTIKQFLTDSLIRIRNLLSTYYNSEKVTLTVIESEHFIDFLRVFITIFIPYIDTCMQALFPDAQLADELGVSALDISEKSKLNRIDIHHIVEPIQNIIESVIPKKIQTIENIPKTETISNGIQDQVLTSTEEHDEEVEEQQQQQQQQQEEKTEDIDNKSDIIE</sequence>